<keyword evidence="2" id="KW-1185">Reference proteome</keyword>
<name>A0ABX0J9P0_9BACL</name>
<comment type="caution">
    <text evidence="1">The sequence shown here is derived from an EMBL/GenBank/DDBJ whole genome shotgun (WGS) entry which is preliminary data.</text>
</comment>
<dbReference type="InterPro" id="IPR026838">
    <property type="entry name" value="YheC/D"/>
</dbReference>
<dbReference type="SUPFAM" id="SSF56059">
    <property type="entry name" value="Glutathione synthetase ATP-binding domain-like"/>
    <property type="match status" value="1"/>
</dbReference>
<organism evidence="1 2">
    <name type="scientific">Paenibacillus agricola</name>
    <dbReference type="NCBI Taxonomy" id="2716264"/>
    <lineage>
        <taxon>Bacteria</taxon>
        <taxon>Bacillati</taxon>
        <taxon>Bacillota</taxon>
        <taxon>Bacilli</taxon>
        <taxon>Bacillales</taxon>
        <taxon>Paenibacillaceae</taxon>
        <taxon>Paenibacillus</taxon>
    </lineage>
</organism>
<protein>
    <submittedName>
        <fullName evidence="1">YheC/YheD family protein</fullName>
    </submittedName>
</protein>
<dbReference type="Proteomes" id="UP001165962">
    <property type="component" value="Unassembled WGS sequence"/>
</dbReference>
<dbReference type="EMBL" id="JAAOIW010000005">
    <property type="protein sequence ID" value="NHN31587.1"/>
    <property type="molecule type" value="Genomic_DNA"/>
</dbReference>
<proteinExistence type="predicted"/>
<evidence type="ECO:0000313" key="1">
    <source>
        <dbReference type="EMBL" id="NHN31587.1"/>
    </source>
</evidence>
<reference evidence="1" key="1">
    <citation type="submission" date="2020-03" db="EMBL/GenBank/DDBJ databases">
        <title>Draft sequencing of Paenibacilllus sp. S3N08.</title>
        <authorList>
            <person name="Kim D.-U."/>
        </authorList>
    </citation>
    <scope>NUCLEOTIDE SEQUENCE</scope>
    <source>
        <strain evidence="1">S3N08</strain>
    </source>
</reference>
<dbReference type="RefSeq" id="WP_166151739.1">
    <property type="nucleotide sequence ID" value="NZ_JAAOIW010000005.1"/>
</dbReference>
<dbReference type="Pfam" id="PF14398">
    <property type="entry name" value="ATPgrasp_YheCD"/>
    <property type="match status" value="1"/>
</dbReference>
<evidence type="ECO:0000313" key="2">
    <source>
        <dbReference type="Proteomes" id="UP001165962"/>
    </source>
</evidence>
<sequence>MELLLHKKPRRPTLAILTHSDDKRLFRGNQENYIDLISAGEEKGVNVYVMTTSDFKLSAKQAVGYSYNPKLRSWKKELLPLPHVIYNRIPFRKFEQLPEVQPILQSCSRHRKIHFFNPSFFNKWTLFEWLNKSKETAPYIPATQKLTTSDELEKLLHKHSSLYLKPIRGKAGKGIMKVSQIIEKTSKVSKYQLSVQDKTRSHISRYSSVSQLWNQINQMMVTQDYIMQQAITLSLYRHRPFDLRVLAQKNSKGLWSIAGIGARLAGKMSITTHVPRGGSIDDPAKLLAASFGALESKRILRRAKTASLMIAKQIEKASGSTLGEMSLDLGVDTSGQIWFFEANSKPMKFDEPPIRKKSLDNLINYCIYLSKQPIKKVSTSFKRKIQAKAKKAR</sequence>
<gene>
    <name evidence="1" type="ORF">G9U52_17275</name>
</gene>
<accession>A0ABX0J9P0</accession>